<organism evidence="4 5">
    <name type="scientific">Asanoa ferruginea</name>
    <dbReference type="NCBI Taxonomy" id="53367"/>
    <lineage>
        <taxon>Bacteria</taxon>
        <taxon>Bacillati</taxon>
        <taxon>Actinomycetota</taxon>
        <taxon>Actinomycetes</taxon>
        <taxon>Micromonosporales</taxon>
        <taxon>Micromonosporaceae</taxon>
        <taxon>Asanoa</taxon>
    </lineage>
</organism>
<evidence type="ECO:0000256" key="2">
    <source>
        <dbReference type="SAM" id="Phobius"/>
    </source>
</evidence>
<dbReference type="PANTHER" id="PTHR42736">
    <property type="entry name" value="PROTEIN-GLUTAMINE GAMMA-GLUTAMYLTRANSFERASE"/>
    <property type="match status" value="1"/>
</dbReference>
<keyword evidence="2" id="KW-0812">Transmembrane</keyword>
<feature type="transmembrane region" description="Helical" evidence="2">
    <location>
        <begin position="25"/>
        <end position="43"/>
    </location>
</feature>
<sequence length="807" mass="87196">MGLVAAVATLMAAAPLSTIFEQWTWLIQCTIAVALIAGAATLARTARAPVWAQFIAMAVTLLLALTWLFPSGQEILGILPWTGTLEHFGALLAQSGEDMRTFAVLVPDSDPLLFVTVLGIGSVAVIVDLAVVGLRRPALAGLPMLAIYSVPVAVYADSVSFLPFVVGAMGFLWLLVADKVDGVRRFGRRFTGDGRDVDVWEPSPLAAAGRRLAVVGVILAVALPVAIPGMTSGLLSRFNNGSGDGAGLGDGSGRPGRINLFAALQGQLRQNKVITFARVTTTDPDPFYLRFAVADDVTSEGFRSRSPQGRSLRQLEDPRAAPRAGVSYEQYSAQVEMSTDYQMQFAPVYGVPIGTEGLDNQWLYDTNQQVIFSNRATARDKDYRFDFVRANFTEDALRAADAPDPDSLEVKRFTQVPQVQQVRTKVNELIVGKTNTYDRVMAIYRYFSSANGFRYELQTEGGTSGEDIVNFLTNKKGYCQQYAATMAWMVRQAGIPARVAFGFTNGTSRDGDAMVLTNYNLHAWTEVYFGPEYGWVPFDATPRTGVPGALRPDYAPDPDQVRVTPSATPSSAAGAGSDDPSDLPGKEDPGGNEALPSGPAPTMPMWPFYTGAGVLLALIFLGAPAFRRSTLRRRRRILATASATAELQPGAATVLPTSDEARRSRAHAHAAWDELIDTLVDYRVPIDLTETPRATAERLAVAELRGDATGAIDGVRLLGQAEERARYARSPLTGPGLTEAVRSVRRGLSGRATRRVRVVAALFPPSVVARWRGAVVDVSTSAVTTVSRLRERLGRLSPRRLLTNRAR</sequence>
<comment type="caution">
    <text evidence="4">The sequence shown here is derived from an EMBL/GenBank/DDBJ whole genome shotgun (WGS) entry which is preliminary data.</text>
</comment>
<proteinExistence type="predicted"/>
<dbReference type="SMART" id="SM00460">
    <property type="entry name" value="TGc"/>
    <property type="match status" value="1"/>
</dbReference>
<protein>
    <submittedName>
        <fullName evidence="4">Transglutaminase superfamily protein</fullName>
    </submittedName>
</protein>
<feature type="transmembrane region" description="Helical" evidence="2">
    <location>
        <begin position="212"/>
        <end position="230"/>
    </location>
</feature>
<feature type="region of interest" description="Disordered" evidence="1">
    <location>
        <begin position="301"/>
        <end position="323"/>
    </location>
</feature>
<dbReference type="Proteomes" id="UP000256913">
    <property type="component" value="Unassembled WGS sequence"/>
</dbReference>
<dbReference type="InterPro" id="IPR021878">
    <property type="entry name" value="TgpA_N"/>
</dbReference>
<feature type="region of interest" description="Disordered" evidence="1">
    <location>
        <begin position="547"/>
        <end position="599"/>
    </location>
</feature>
<reference evidence="4 5" key="1">
    <citation type="submission" date="2018-08" db="EMBL/GenBank/DDBJ databases">
        <title>Sequencing the genomes of 1000 actinobacteria strains.</title>
        <authorList>
            <person name="Klenk H.-P."/>
        </authorList>
    </citation>
    <scope>NUCLEOTIDE SEQUENCE [LARGE SCALE GENOMIC DNA]</scope>
    <source>
        <strain evidence="4 5">DSM 44099</strain>
    </source>
</reference>
<keyword evidence="2" id="KW-1133">Transmembrane helix</keyword>
<feature type="transmembrane region" description="Helical" evidence="2">
    <location>
        <begin position="606"/>
        <end position="626"/>
    </location>
</feature>
<dbReference type="InterPro" id="IPR002931">
    <property type="entry name" value="Transglutaminase-like"/>
</dbReference>
<evidence type="ECO:0000313" key="5">
    <source>
        <dbReference type="Proteomes" id="UP000256913"/>
    </source>
</evidence>
<feature type="transmembrane region" description="Helical" evidence="2">
    <location>
        <begin position="50"/>
        <end position="69"/>
    </location>
</feature>
<keyword evidence="2" id="KW-0472">Membrane</keyword>
<accession>A0A3E0A6G5</accession>
<dbReference type="SUPFAM" id="SSF54001">
    <property type="entry name" value="Cysteine proteinases"/>
    <property type="match status" value="1"/>
</dbReference>
<feature type="transmembrane region" description="Helical" evidence="2">
    <location>
        <begin position="161"/>
        <end position="180"/>
    </location>
</feature>
<feature type="compositionally biased region" description="Low complexity" evidence="1">
    <location>
        <begin position="564"/>
        <end position="578"/>
    </location>
</feature>
<feature type="transmembrane region" description="Helical" evidence="2">
    <location>
        <begin position="138"/>
        <end position="155"/>
    </location>
</feature>
<dbReference type="EMBL" id="QUMQ01000001">
    <property type="protein sequence ID" value="REG02121.1"/>
    <property type="molecule type" value="Genomic_DNA"/>
</dbReference>
<dbReference type="PANTHER" id="PTHR42736:SF1">
    <property type="entry name" value="PROTEIN-GLUTAMINE GAMMA-GLUTAMYLTRANSFERASE"/>
    <property type="match status" value="1"/>
</dbReference>
<evidence type="ECO:0000256" key="1">
    <source>
        <dbReference type="SAM" id="MobiDB-lite"/>
    </source>
</evidence>
<dbReference type="Gene3D" id="3.10.620.30">
    <property type="match status" value="1"/>
</dbReference>
<keyword evidence="5" id="KW-1185">Reference proteome</keyword>
<dbReference type="InterPro" id="IPR052901">
    <property type="entry name" value="Bact_TGase-like"/>
</dbReference>
<name>A0A3E0A6G5_9ACTN</name>
<feature type="domain" description="Transglutaminase-like" evidence="3">
    <location>
        <begin position="471"/>
        <end position="542"/>
    </location>
</feature>
<evidence type="ECO:0000259" key="3">
    <source>
        <dbReference type="SMART" id="SM00460"/>
    </source>
</evidence>
<feature type="transmembrane region" description="Helical" evidence="2">
    <location>
        <begin position="112"/>
        <end position="131"/>
    </location>
</feature>
<dbReference type="Pfam" id="PF11992">
    <property type="entry name" value="TgpA_N"/>
    <property type="match status" value="1"/>
</dbReference>
<evidence type="ECO:0000313" key="4">
    <source>
        <dbReference type="EMBL" id="REG02121.1"/>
    </source>
</evidence>
<dbReference type="Pfam" id="PF01841">
    <property type="entry name" value="Transglut_core"/>
    <property type="match status" value="1"/>
</dbReference>
<gene>
    <name evidence="4" type="ORF">DFJ67_8213</name>
</gene>
<dbReference type="InterPro" id="IPR038765">
    <property type="entry name" value="Papain-like_cys_pep_sf"/>
</dbReference>
<dbReference type="AlphaFoldDB" id="A0A3E0A6G5"/>